<gene>
    <name evidence="7" type="ORF">H4R34_004286</name>
</gene>
<feature type="compositionally biased region" description="Acidic residues" evidence="5">
    <location>
        <begin position="124"/>
        <end position="138"/>
    </location>
</feature>
<reference evidence="7" key="1">
    <citation type="submission" date="2022-07" db="EMBL/GenBank/DDBJ databases">
        <title>Phylogenomic reconstructions and comparative analyses of Kickxellomycotina fungi.</title>
        <authorList>
            <person name="Reynolds N.K."/>
            <person name="Stajich J.E."/>
            <person name="Barry K."/>
            <person name="Grigoriev I.V."/>
            <person name="Crous P."/>
            <person name="Smith M.E."/>
        </authorList>
    </citation>
    <scope>NUCLEOTIDE SEQUENCE</scope>
    <source>
        <strain evidence="7">RSA 567</strain>
    </source>
</reference>
<evidence type="ECO:0000256" key="4">
    <source>
        <dbReference type="ARBA" id="ARBA00042096"/>
    </source>
</evidence>
<dbReference type="InterPro" id="IPR003958">
    <property type="entry name" value="CBFA_NFYB_domain"/>
</dbReference>
<keyword evidence="8" id="KW-1185">Reference proteome</keyword>
<dbReference type="AlphaFoldDB" id="A0A9W8ECD3"/>
<evidence type="ECO:0000259" key="6">
    <source>
        <dbReference type="Pfam" id="PF00808"/>
    </source>
</evidence>
<feature type="region of interest" description="Disordered" evidence="5">
    <location>
        <begin position="62"/>
        <end position="163"/>
    </location>
</feature>
<feature type="domain" description="Transcription factor CBF/NF-Y/archaeal histone" evidence="6">
    <location>
        <begin position="3"/>
        <end position="47"/>
    </location>
</feature>
<evidence type="ECO:0000256" key="1">
    <source>
        <dbReference type="ARBA" id="ARBA00004123"/>
    </source>
</evidence>
<dbReference type="SUPFAM" id="SSF47113">
    <property type="entry name" value="Histone-fold"/>
    <property type="match status" value="1"/>
</dbReference>
<evidence type="ECO:0000256" key="5">
    <source>
        <dbReference type="SAM" id="MobiDB-lite"/>
    </source>
</evidence>
<organism evidence="7 8">
    <name type="scientific">Dimargaris verticillata</name>
    <dbReference type="NCBI Taxonomy" id="2761393"/>
    <lineage>
        <taxon>Eukaryota</taxon>
        <taxon>Fungi</taxon>
        <taxon>Fungi incertae sedis</taxon>
        <taxon>Zoopagomycota</taxon>
        <taxon>Kickxellomycotina</taxon>
        <taxon>Dimargaritomycetes</taxon>
        <taxon>Dimargaritales</taxon>
        <taxon>Dimargaritaceae</taxon>
        <taxon>Dimargaris</taxon>
    </lineage>
</organism>
<name>A0A9W8ECD3_9FUNG</name>
<dbReference type="Pfam" id="PF00808">
    <property type="entry name" value="CBFD_NFYB_HMF"/>
    <property type="match status" value="1"/>
</dbReference>
<dbReference type="InterPro" id="IPR051377">
    <property type="entry name" value="DNA_Pol-Epsilon_Subunit"/>
</dbReference>
<dbReference type="OrthoDB" id="1707486at2759"/>
<dbReference type="GO" id="GO:0031507">
    <property type="term" value="P:heterochromatin formation"/>
    <property type="evidence" value="ECO:0007669"/>
    <property type="project" value="TreeGrafter"/>
</dbReference>
<comment type="subcellular location">
    <subcellularLocation>
        <location evidence="1">Nucleus</location>
    </subcellularLocation>
</comment>
<dbReference type="Proteomes" id="UP001151582">
    <property type="component" value="Unassembled WGS sequence"/>
</dbReference>
<evidence type="ECO:0000256" key="2">
    <source>
        <dbReference type="ARBA" id="ARBA00023242"/>
    </source>
</evidence>
<keyword evidence="2" id="KW-0539">Nucleus</keyword>
<dbReference type="CDD" id="cd22928">
    <property type="entry name" value="HFD_POLE3_DPB4"/>
    <property type="match status" value="1"/>
</dbReference>
<evidence type="ECO:0000313" key="7">
    <source>
        <dbReference type="EMBL" id="KAJ1975579.1"/>
    </source>
</evidence>
<evidence type="ECO:0000313" key="8">
    <source>
        <dbReference type="Proteomes" id="UP001151582"/>
    </source>
</evidence>
<dbReference type="GO" id="GO:0008623">
    <property type="term" value="C:CHRAC"/>
    <property type="evidence" value="ECO:0007669"/>
    <property type="project" value="TreeGrafter"/>
</dbReference>
<dbReference type="EMBL" id="JANBQB010000513">
    <property type="protein sequence ID" value="KAJ1975579.1"/>
    <property type="molecule type" value="Genomic_DNA"/>
</dbReference>
<dbReference type="PANTHER" id="PTHR46172">
    <property type="entry name" value="DNA POLYMERASE EPSILON SUBUNIT 3"/>
    <property type="match status" value="1"/>
</dbReference>
<comment type="caution">
    <text evidence="7">The sequence shown here is derived from an EMBL/GenBank/DDBJ whole genome shotgun (WGS) entry which is preliminary data.</text>
</comment>
<accession>A0A9W8ECD3</accession>
<proteinExistence type="predicted"/>
<dbReference type="GO" id="GO:0031490">
    <property type="term" value="F:chromatin DNA binding"/>
    <property type="evidence" value="ECO:0007669"/>
    <property type="project" value="TreeGrafter"/>
</dbReference>
<dbReference type="GO" id="GO:0006974">
    <property type="term" value="P:DNA damage response"/>
    <property type="evidence" value="ECO:0007669"/>
    <property type="project" value="TreeGrafter"/>
</dbReference>
<dbReference type="InterPro" id="IPR009072">
    <property type="entry name" value="Histone-fold"/>
</dbReference>
<dbReference type="GO" id="GO:0006272">
    <property type="term" value="P:leading strand elongation"/>
    <property type="evidence" value="ECO:0007669"/>
    <property type="project" value="TreeGrafter"/>
</dbReference>
<dbReference type="PANTHER" id="PTHR46172:SF1">
    <property type="entry name" value="DNA POLYMERASE EPSILON SUBUNIT 3"/>
    <property type="match status" value="1"/>
</dbReference>
<dbReference type="GO" id="GO:0008622">
    <property type="term" value="C:epsilon DNA polymerase complex"/>
    <property type="evidence" value="ECO:0007669"/>
    <property type="project" value="TreeGrafter"/>
</dbReference>
<evidence type="ECO:0000256" key="3">
    <source>
        <dbReference type="ARBA" id="ARBA00039775"/>
    </source>
</evidence>
<sequence length="163" mass="17531">MGIASDSKLAVGKATTVFISYIAAMANDIARSTRHKTVTLQHVMRALEEAEFDDYVPKVQAAVQDRQSKSKSKKSLAEADPARLTPDPKQDDDRDIEEPNHSSNVDIRPGTDSEADAGPHNDDDALDIDLSSEVDESGPDTANAPSQGNGTDSNPLKKRKTEG</sequence>
<dbReference type="Gene3D" id="1.10.20.10">
    <property type="entry name" value="Histone, subunit A"/>
    <property type="match status" value="1"/>
</dbReference>
<feature type="compositionally biased region" description="Basic and acidic residues" evidence="5">
    <location>
        <begin position="75"/>
        <end position="100"/>
    </location>
</feature>
<protein>
    <recommendedName>
        <fullName evidence="3">DNA polymerase epsilon subunit D</fullName>
    </recommendedName>
    <alternativeName>
        <fullName evidence="4">DNA polymerase II subunit D</fullName>
    </alternativeName>
</protein>
<dbReference type="GO" id="GO:0046982">
    <property type="term" value="F:protein heterodimerization activity"/>
    <property type="evidence" value="ECO:0007669"/>
    <property type="project" value="InterPro"/>
</dbReference>
<feature type="compositionally biased region" description="Polar residues" evidence="5">
    <location>
        <begin position="143"/>
        <end position="154"/>
    </location>
</feature>